<evidence type="ECO:0000256" key="4">
    <source>
        <dbReference type="ARBA" id="ARBA00022801"/>
    </source>
</evidence>
<evidence type="ECO:0000256" key="1">
    <source>
        <dbReference type="ARBA" id="ARBA00001947"/>
    </source>
</evidence>
<evidence type="ECO:0000256" key="2">
    <source>
        <dbReference type="ARBA" id="ARBA00008829"/>
    </source>
</evidence>
<comment type="cofactor">
    <cofactor evidence="1">
        <name>Zn(2+)</name>
        <dbReference type="ChEBI" id="CHEBI:29105"/>
    </cofactor>
</comment>
<dbReference type="Pfam" id="PF01979">
    <property type="entry name" value="Amidohydro_1"/>
    <property type="match status" value="1"/>
</dbReference>
<dbReference type="Proteomes" id="UP000190285">
    <property type="component" value="Unassembled WGS sequence"/>
</dbReference>
<dbReference type="InterPro" id="IPR032466">
    <property type="entry name" value="Metal_Hydrolase"/>
</dbReference>
<dbReference type="CDD" id="cd01314">
    <property type="entry name" value="D-HYD"/>
    <property type="match status" value="1"/>
</dbReference>
<feature type="domain" description="Amidohydrolase-related" evidence="6">
    <location>
        <begin position="49"/>
        <end position="437"/>
    </location>
</feature>
<dbReference type="InterPro" id="IPR006680">
    <property type="entry name" value="Amidohydro-rel"/>
</dbReference>
<dbReference type="InterPro" id="IPR050378">
    <property type="entry name" value="Metallo-dep_Hydrolases_sf"/>
</dbReference>
<dbReference type="InterPro" id="IPR011059">
    <property type="entry name" value="Metal-dep_hydrolase_composite"/>
</dbReference>
<dbReference type="NCBIfam" id="TIGR02033">
    <property type="entry name" value="D-hydantoinase"/>
    <property type="match status" value="1"/>
</dbReference>
<dbReference type="RefSeq" id="WP_079491793.1">
    <property type="nucleotide sequence ID" value="NZ_FUZT01000005.1"/>
</dbReference>
<dbReference type="GO" id="GO:0046872">
    <property type="term" value="F:metal ion binding"/>
    <property type="evidence" value="ECO:0007669"/>
    <property type="project" value="UniProtKB-KW"/>
</dbReference>
<evidence type="ECO:0000259" key="6">
    <source>
        <dbReference type="Pfam" id="PF01979"/>
    </source>
</evidence>
<dbReference type="STRING" id="36842.SAMN02194393_02316"/>
<proteinExistence type="inferred from homology"/>
<dbReference type="FunFam" id="3.20.20.140:FF:000076">
    <property type="entry name" value="Dihydropyrimidinase like 2"/>
    <property type="match status" value="1"/>
</dbReference>
<sequence>MAIIITNGKIVSSKTVITKDIRIVGEKIENIGSNLAKAGDEIIDAEGFYILPGGIDVHTHFDSEAGGIAADTFTTGTKAAIMGGTTTIIDFAEPVKGGSLRRALEEWNKKTIGKTYADYGFHMTISHWNENTYREMEEMVKEGITSFKMFFAYEDLMVGDGSIYQALKRAKKLKALINFHCENGDIINVMRKEAISKGNIEPIYHMKTRPPSLEREAISRLLTMAELVNTPVYIVHLSSKEGYEEIQTARQRGLKVFVETCPQYLLLDKSYYIPKGNDPFEGAKYVMSPPLRDKESNEVLWKGIVNGKIDVIATDHCGFNYRRQKELGREDFTKIPNGAPGVENRFKLIYTYGVEKNIIDMKKLVEVISENPAKIFGLYPKKGVIQRGSDADIIVFNPKGMSLIKAENQIQNVDYNLYEGFGQYGRLQYVFLRGQLVVKDEKLLDLKPVGKYQKRSLTIEENS</sequence>
<reference evidence="7 8" key="1">
    <citation type="submission" date="2017-02" db="EMBL/GenBank/DDBJ databases">
        <authorList>
            <person name="Peterson S.W."/>
        </authorList>
    </citation>
    <scope>NUCLEOTIDE SEQUENCE [LARGE SCALE GENOMIC DNA]</scope>
    <source>
        <strain evidence="7 8">M1</strain>
    </source>
</reference>
<keyword evidence="8" id="KW-1185">Reference proteome</keyword>
<protein>
    <submittedName>
        <fullName evidence="7">Dihydropyrimidinase</fullName>
    </submittedName>
</protein>
<evidence type="ECO:0000313" key="8">
    <source>
        <dbReference type="Proteomes" id="UP000190285"/>
    </source>
</evidence>
<dbReference type="AlphaFoldDB" id="A0A1T5L380"/>
<dbReference type="OrthoDB" id="9765462at2"/>
<dbReference type="Gene3D" id="3.20.20.140">
    <property type="entry name" value="Metal-dependent hydrolases"/>
    <property type="match status" value="1"/>
</dbReference>
<dbReference type="Gene3D" id="2.30.40.10">
    <property type="entry name" value="Urease, subunit C, domain 1"/>
    <property type="match status" value="1"/>
</dbReference>
<dbReference type="InterPro" id="IPR011778">
    <property type="entry name" value="Hydantoinase/dihydroPyrase"/>
</dbReference>
<name>A0A1T5L380_9FIRM</name>
<feature type="modified residue" description="N6-carboxylysine" evidence="5">
    <location>
        <position position="148"/>
    </location>
</feature>
<organism evidence="7 8">
    <name type="scientific">Maledivibacter halophilus</name>
    <dbReference type="NCBI Taxonomy" id="36842"/>
    <lineage>
        <taxon>Bacteria</taxon>
        <taxon>Bacillati</taxon>
        <taxon>Bacillota</taxon>
        <taxon>Clostridia</taxon>
        <taxon>Peptostreptococcales</taxon>
        <taxon>Caminicellaceae</taxon>
        <taxon>Maledivibacter</taxon>
    </lineage>
</organism>
<keyword evidence="3" id="KW-0479">Metal-binding</keyword>
<gene>
    <name evidence="7" type="ORF">SAMN02194393_02316</name>
</gene>
<comment type="similarity">
    <text evidence="2">Belongs to the metallo-dependent hydrolases superfamily. Hydantoinase/dihydropyrimidinase family.</text>
</comment>
<dbReference type="PANTHER" id="PTHR11647">
    <property type="entry name" value="HYDRANTOINASE/DIHYDROPYRIMIDINASE FAMILY MEMBER"/>
    <property type="match status" value="1"/>
</dbReference>
<dbReference type="SUPFAM" id="SSF51338">
    <property type="entry name" value="Composite domain of metallo-dependent hydrolases"/>
    <property type="match status" value="2"/>
</dbReference>
<dbReference type="EMBL" id="FUZT01000005">
    <property type="protein sequence ID" value="SKC69848.1"/>
    <property type="molecule type" value="Genomic_DNA"/>
</dbReference>
<dbReference type="GO" id="GO:0016812">
    <property type="term" value="F:hydrolase activity, acting on carbon-nitrogen (but not peptide) bonds, in cyclic amides"/>
    <property type="evidence" value="ECO:0007669"/>
    <property type="project" value="TreeGrafter"/>
</dbReference>
<dbReference type="GO" id="GO:0005829">
    <property type="term" value="C:cytosol"/>
    <property type="evidence" value="ECO:0007669"/>
    <property type="project" value="TreeGrafter"/>
</dbReference>
<comment type="PTM">
    <text evidence="5">Carbamylation allows a single lysine to coordinate two divalent metal cations.</text>
</comment>
<dbReference type="SUPFAM" id="SSF51556">
    <property type="entry name" value="Metallo-dependent hydrolases"/>
    <property type="match status" value="1"/>
</dbReference>
<keyword evidence="4" id="KW-0378">Hydrolase</keyword>
<evidence type="ECO:0000313" key="7">
    <source>
        <dbReference type="EMBL" id="SKC69848.1"/>
    </source>
</evidence>
<evidence type="ECO:0000256" key="3">
    <source>
        <dbReference type="ARBA" id="ARBA00022723"/>
    </source>
</evidence>
<dbReference type="PANTHER" id="PTHR11647:SF1">
    <property type="entry name" value="COLLAPSIN RESPONSE MEDIATOR PROTEIN"/>
    <property type="match status" value="1"/>
</dbReference>
<accession>A0A1T5L380</accession>
<evidence type="ECO:0000256" key="5">
    <source>
        <dbReference type="PIRSR" id="PIRSR611778-50"/>
    </source>
</evidence>